<evidence type="ECO:0000313" key="1">
    <source>
        <dbReference type="EMBL" id="PHK93116.1"/>
    </source>
</evidence>
<accession>A0A2C7A7V5</accession>
<sequence length="594" mass="65665">MPTQSEARLAAGLDYLLSGDILWSRRHEPESMRLLGRLWRELPEESAARLAGRAVAGPPDVEDADRRAWQLASRLAEMRDAGDRPLPPEASALLTAYEAAHGPVEAPSSVRLGFEFERLGVPDRAGVSEREMRALKLEELVSLLQEPAVRQHRAFDDTRKSLMALWGEVVPSRPKAAARVLEQLAARGIWPGDTWQATLVAFSGMKRGCAKAALFRRMAPLLLQAPDSFLQNREVAWAIGYWLPGATRVTAADPADLFWQLWDRLAPIFFALPVSLGPDTSPLDAAINEPPGRLTEALLHRFFAYQPKVGQGIPAEAELRLRQVTSGGGDGFLLGRVILARHLTALFMTQQDWAQQHLVPKFSWTVPREAAALWKGFIAGGSIHPKVLSALKDDLLDTLRHHDSEVHRSKEQLWSLLVMACIEVPGLIEAKEAQSLLRSADPEARRHAAFQLYRMMPDDAAKAAAFWEARLGPWIDEAWPKDVGLRDAGSSENLALAAAASGEAFPLAVDLIAGTVVRCNQHFRLVHNLAENDLPERFPNDVLKLLDAITDGLGNSWDGLGLRRLLRRVLDANPHLSTDPRYTQLDANLRRQGG</sequence>
<name>A0A2C7A7V5_9PROT</name>
<proteinExistence type="predicted"/>
<evidence type="ECO:0000313" key="2">
    <source>
        <dbReference type="Proteomes" id="UP000223527"/>
    </source>
</evidence>
<organism evidence="1 2">
    <name type="scientific">Teichococcus rhizosphaerae</name>
    <dbReference type="NCBI Taxonomy" id="1335062"/>
    <lineage>
        <taxon>Bacteria</taxon>
        <taxon>Pseudomonadati</taxon>
        <taxon>Pseudomonadota</taxon>
        <taxon>Alphaproteobacteria</taxon>
        <taxon>Acetobacterales</taxon>
        <taxon>Roseomonadaceae</taxon>
        <taxon>Roseomonas</taxon>
    </lineage>
</organism>
<gene>
    <name evidence="1" type="ORF">CR162_20355</name>
</gene>
<dbReference type="AlphaFoldDB" id="A0A2C7A7V5"/>
<protein>
    <submittedName>
        <fullName evidence="1">Uncharacterized protein</fullName>
    </submittedName>
</protein>
<dbReference type="Proteomes" id="UP000223527">
    <property type="component" value="Unassembled WGS sequence"/>
</dbReference>
<dbReference type="RefSeq" id="WP_099097338.1">
    <property type="nucleotide sequence ID" value="NZ_PDNU01000067.1"/>
</dbReference>
<dbReference type="EMBL" id="PDNU01000067">
    <property type="protein sequence ID" value="PHK93116.1"/>
    <property type="molecule type" value="Genomic_DNA"/>
</dbReference>
<keyword evidence="2" id="KW-1185">Reference proteome</keyword>
<reference evidence="1 2" key="1">
    <citation type="submission" date="2017-10" db="EMBL/GenBank/DDBJ databases">
        <authorList>
            <person name="Banno H."/>
            <person name="Chua N.-H."/>
        </authorList>
    </citation>
    <scope>NUCLEOTIDE SEQUENCE [LARGE SCALE GENOMIC DNA]</scope>
    <source>
        <strain evidence="1 2">YW11</strain>
    </source>
</reference>
<comment type="caution">
    <text evidence="1">The sequence shown here is derived from an EMBL/GenBank/DDBJ whole genome shotgun (WGS) entry which is preliminary data.</text>
</comment>
<dbReference type="OrthoDB" id="2077946at2"/>